<dbReference type="InterPro" id="IPR000873">
    <property type="entry name" value="AMP-dep_synth/lig_dom"/>
</dbReference>
<dbReference type="PANTHER" id="PTHR43347">
    <property type="entry name" value="ACYL-COA SYNTHETASE"/>
    <property type="match status" value="1"/>
</dbReference>
<dbReference type="InterPro" id="IPR042099">
    <property type="entry name" value="ANL_N_sf"/>
</dbReference>
<dbReference type="InterPro" id="IPR032387">
    <property type="entry name" value="ACAS_N"/>
</dbReference>
<protein>
    <recommendedName>
        <fullName evidence="3">Acyl-CoA synthetase short-chain family member 3, mitochondrial</fullName>
        <ecNumber evidence="2">6.2.1.1</ecNumber>
    </recommendedName>
    <alternativeName>
        <fullName evidence="4">Acetate--CoA ligase 3</fullName>
    </alternativeName>
</protein>
<comment type="similarity">
    <text evidence="1">Belongs to the ATP-dependent AMP-binding enzyme family.</text>
</comment>
<dbReference type="Proteomes" id="UP000694888">
    <property type="component" value="Unplaced"/>
</dbReference>
<dbReference type="SUPFAM" id="SSF56801">
    <property type="entry name" value="Acetyl-CoA synthetase-like"/>
    <property type="match status" value="1"/>
</dbReference>
<sequence>MAAFHRAFSLLRLTRTKDKLLSTFFSPVCKQSKSNHRRLLLCRSLSSTSTPTDYDSAFASARDDPENFWAAAAENIEWMKKWDRVLDQSQDPFTKCAPTVVVSANCGVEPSRTVPYKPLLDEALSLIEFKPKKCVIFNHTQFEPAQLHPGQDLDWHDAVALGTPADCVPVPATDPVYILYTSGTTGVPKAIMRPSGGHAVALAWSMWNIYGLKPGQVWWAASDLGWVVGHSYITYAPLLAGCTTVLYEGKPVGTPDPGAFFRVLQQHKVNGMFTAPTALRAIRSEDADGTYAKKYLPLNQFQSLFVAGEHCDQETMLWIQGLLKSPILDNWWQTETGWAITATCQGLGMDLYPAPGTTGKPVLGYNVQVLRPDGTETDDNELGQVYVKLPLPPGNVSTLYKGDEHFKKTYFSTLEGYYDTMDAGVRNEKGYIAVLSRSDDVINVAGHRLSCGSLEEAVLESSEIVDTAVIGVPDKLKGHVPLGICVVKQGSQMSEEEVRADVIKTVRTEIGPVAAFKQVVFVPKLPKTRSGKVPRQTLAALAAGKPFKIPMTIDDATVYPAIKESLQKLGYAPDIPEDSS</sequence>
<feature type="domain" description="AMP-binding enzyme C-terminal" evidence="7">
    <location>
        <begin position="454"/>
        <end position="532"/>
    </location>
</feature>
<dbReference type="PROSITE" id="PS00455">
    <property type="entry name" value="AMP_BINDING"/>
    <property type="match status" value="1"/>
</dbReference>
<evidence type="ECO:0000256" key="1">
    <source>
        <dbReference type="ARBA" id="ARBA00006432"/>
    </source>
</evidence>
<dbReference type="PANTHER" id="PTHR43347:SF3">
    <property type="entry name" value="ACYL-COA SYNTHETASE SHORT-CHAIN FAMILY MEMBER 3, MITOCHONDRIAL"/>
    <property type="match status" value="1"/>
</dbReference>
<dbReference type="InterPro" id="IPR025110">
    <property type="entry name" value="AMP-bd_C"/>
</dbReference>
<dbReference type="GeneID" id="101847508"/>
<dbReference type="EC" id="6.2.1.1" evidence="2"/>
<dbReference type="Gene3D" id="3.30.300.30">
    <property type="match status" value="1"/>
</dbReference>
<evidence type="ECO:0000259" key="8">
    <source>
        <dbReference type="Pfam" id="PF16177"/>
    </source>
</evidence>
<dbReference type="Pfam" id="PF13193">
    <property type="entry name" value="AMP-binding_C"/>
    <property type="match status" value="1"/>
</dbReference>
<gene>
    <name evidence="10" type="primary">LOC101847508</name>
</gene>
<evidence type="ECO:0000256" key="2">
    <source>
        <dbReference type="ARBA" id="ARBA00013275"/>
    </source>
</evidence>
<evidence type="ECO:0000313" key="10">
    <source>
        <dbReference type="RefSeq" id="XP_035826677.1"/>
    </source>
</evidence>
<dbReference type="RefSeq" id="XP_035826677.1">
    <property type="nucleotide sequence ID" value="XM_035970784.1"/>
</dbReference>
<evidence type="ECO:0000259" key="7">
    <source>
        <dbReference type="Pfam" id="PF13193"/>
    </source>
</evidence>
<dbReference type="Pfam" id="PF00501">
    <property type="entry name" value="AMP-binding"/>
    <property type="match status" value="1"/>
</dbReference>
<proteinExistence type="inferred from homology"/>
<name>A0ABM1VW85_APLCA</name>
<evidence type="ECO:0000256" key="5">
    <source>
        <dbReference type="ARBA" id="ARBA00047935"/>
    </source>
</evidence>
<keyword evidence="9" id="KW-1185">Reference proteome</keyword>
<dbReference type="Pfam" id="PF16177">
    <property type="entry name" value="ACAS_N"/>
    <property type="match status" value="1"/>
</dbReference>
<organism evidence="9 10">
    <name type="scientific">Aplysia californica</name>
    <name type="common">California sea hare</name>
    <dbReference type="NCBI Taxonomy" id="6500"/>
    <lineage>
        <taxon>Eukaryota</taxon>
        <taxon>Metazoa</taxon>
        <taxon>Spiralia</taxon>
        <taxon>Lophotrochozoa</taxon>
        <taxon>Mollusca</taxon>
        <taxon>Gastropoda</taxon>
        <taxon>Heterobranchia</taxon>
        <taxon>Euthyneura</taxon>
        <taxon>Tectipleura</taxon>
        <taxon>Aplysiida</taxon>
        <taxon>Aplysioidea</taxon>
        <taxon>Aplysiidae</taxon>
        <taxon>Aplysia</taxon>
    </lineage>
</organism>
<evidence type="ECO:0000313" key="9">
    <source>
        <dbReference type="Proteomes" id="UP000694888"/>
    </source>
</evidence>
<accession>A0ABM1VW85</accession>
<dbReference type="Gene3D" id="3.40.50.12780">
    <property type="entry name" value="N-terminal domain of ligase-like"/>
    <property type="match status" value="1"/>
</dbReference>
<comment type="catalytic activity">
    <reaction evidence="5">
        <text>butanoate + ATP + CoA = butanoyl-CoA + AMP + diphosphate</text>
        <dbReference type="Rhea" id="RHEA:46172"/>
        <dbReference type="ChEBI" id="CHEBI:17968"/>
        <dbReference type="ChEBI" id="CHEBI:30616"/>
        <dbReference type="ChEBI" id="CHEBI:33019"/>
        <dbReference type="ChEBI" id="CHEBI:57287"/>
        <dbReference type="ChEBI" id="CHEBI:57371"/>
        <dbReference type="ChEBI" id="CHEBI:456215"/>
    </reaction>
    <physiologicalReaction direction="left-to-right" evidence="5">
        <dbReference type="Rhea" id="RHEA:46173"/>
    </physiologicalReaction>
</comment>
<feature type="domain" description="AMP-dependent synthetase/ligase" evidence="6">
    <location>
        <begin position="131"/>
        <end position="390"/>
    </location>
</feature>
<evidence type="ECO:0000259" key="6">
    <source>
        <dbReference type="Pfam" id="PF00501"/>
    </source>
</evidence>
<feature type="domain" description="Acetyl-coenzyme A synthetase N-terminal" evidence="8">
    <location>
        <begin position="54"/>
        <end position="95"/>
    </location>
</feature>
<dbReference type="InterPro" id="IPR045851">
    <property type="entry name" value="AMP-bd_C_sf"/>
</dbReference>
<dbReference type="InterPro" id="IPR020845">
    <property type="entry name" value="AMP-binding_CS"/>
</dbReference>
<evidence type="ECO:0000256" key="4">
    <source>
        <dbReference type="ARBA" id="ARBA00042755"/>
    </source>
</evidence>
<evidence type="ECO:0000256" key="3">
    <source>
        <dbReference type="ARBA" id="ARBA00040004"/>
    </source>
</evidence>
<reference evidence="10" key="1">
    <citation type="submission" date="2025-08" db="UniProtKB">
        <authorList>
            <consortium name="RefSeq"/>
        </authorList>
    </citation>
    <scope>IDENTIFICATION</scope>
</reference>